<sequence>MTESKTVRVGRFDAILTALTTMLLVLCVGMVGTGIAWPGGEADDGTSSDYVPLDPAAPIRLEIPKLDVVAAVWEIDVDPQGVLDPPRDASTVGWWRESAPPGARDGQTVITGHTVHTGGGSMNRIGTLEPGDAVDVVNNNGRMRYSVDKVRYYSREEITENAEELFGQDRGEGDLVLITCADWNGEYYERNVIVFGTPTGQPADEPGDEPTQEQAAG</sequence>
<dbReference type="InterPro" id="IPR023365">
    <property type="entry name" value="Sortase_dom-sf"/>
</dbReference>
<dbReference type="InterPro" id="IPR005754">
    <property type="entry name" value="Sortase"/>
</dbReference>
<feature type="transmembrane region" description="Helical" evidence="3">
    <location>
        <begin position="12"/>
        <end position="37"/>
    </location>
</feature>
<evidence type="ECO:0000256" key="2">
    <source>
        <dbReference type="SAM" id="MobiDB-lite"/>
    </source>
</evidence>
<organism evidence="4 5">
    <name type="scientific">Nocardioides imazamoxiresistens</name>
    <dbReference type="NCBI Taxonomy" id="3231893"/>
    <lineage>
        <taxon>Bacteria</taxon>
        <taxon>Bacillati</taxon>
        <taxon>Actinomycetota</taxon>
        <taxon>Actinomycetes</taxon>
        <taxon>Propionibacteriales</taxon>
        <taxon>Nocardioidaceae</taxon>
        <taxon>Nocardioides</taxon>
    </lineage>
</organism>
<accession>A0ABU3PXL8</accession>
<proteinExistence type="predicted"/>
<keyword evidence="3" id="KW-1133">Transmembrane helix</keyword>
<keyword evidence="1" id="KW-0378">Hydrolase</keyword>
<keyword evidence="3" id="KW-0472">Membrane</keyword>
<reference evidence="4 5" key="1">
    <citation type="submission" date="2023-08" db="EMBL/GenBank/DDBJ databases">
        <title>Nocardioides seae sp. nov., a bacterium isolated from a soil.</title>
        <authorList>
            <person name="Wang X."/>
        </authorList>
    </citation>
    <scope>NUCLEOTIDE SEQUENCE [LARGE SCALE GENOMIC DNA]</scope>
    <source>
        <strain evidence="4 5">YZH12</strain>
    </source>
</reference>
<dbReference type="Gene3D" id="2.40.260.10">
    <property type="entry name" value="Sortase"/>
    <property type="match status" value="1"/>
</dbReference>
<evidence type="ECO:0000313" key="5">
    <source>
        <dbReference type="Proteomes" id="UP001268542"/>
    </source>
</evidence>
<evidence type="ECO:0000313" key="4">
    <source>
        <dbReference type="EMBL" id="MDT9593616.1"/>
    </source>
</evidence>
<dbReference type="Pfam" id="PF04203">
    <property type="entry name" value="Sortase"/>
    <property type="match status" value="1"/>
</dbReference>
<name>A0ABU3PXL8_9ACTN</name>
<keyword evidence="5" id="KW-1185">Reference proteome</keyword>
<dbReference type="CDD" id="cd05829">
    <property type="entry name" value="Sortase_F"/>
    <property type="match status" value="1"/>
</dbReference>
<dbReference type="SUPFAM" id="SSF63817">
    <property type="entry name" value="Sortase"/>
    <property type="match status" value="1"/>
</dbReference>
<protein>
    <submittedName>
        <fullName evidence="4">Class F sortase</fullName>
    </submittedName>
</protein>
<gene>
    <name evidence="4" type="ORF">RDV89_11100</name>
</gene>
<dbReference type="RefSeq" id="WP_315733110.1">
    <property type="nucleotide sequence ID" value="NZ_JAVYII010000004.1"/>
</dbReference>
<dbReference type="InterPro" id="IPR042001">
    <property type="entry name" value="Sortase_F"/>
</dbReference>
<evidence type="ECO:0000256" key="3">
    <source>
        <dbReference type="SAM" id="Phobius"/>
    </source>
</evidence>
<keyword evidence="3" id="KW-0812">Transmembrane</keyword>
<feature type="region of interest" description="Disordered" evidence="2">
    <location>
        <begin position="197"/>
        <end position="217"/>
    </location>
</feature>
<evidence type="ECO:0000256" key="1">
    <source>
        <dbReference type="ARBA" id="ARBA00022801"/>
    </source>
</evidence>
<dbReference type="EMBL" id="JAVYII010000004">
    <property type="protein sequence ID" value="MDT9593616.1"/>
    <property type="molecule type" value="Genomic_DNA"/>
</dbReference>
<comment type="caution">
    <text evidence="4">The sequence shown here is derived from an EMBL/GenBank/DDBJ whole genome shotgun (WGS) entry which is preliminary data.</text>
</comment>
<dbReference type="Proteomes" id="UP001268542">
    <property type="component" value="Unassembled WGS sequence"/>
</dbReference>